<feature type="transmembrane region" description="Helical" evidence="1">
    <location>
        <begin position="73"/>
        <end position="90"/>
    </location>
</feature>
<evidence type="ECO:0000313" key="2">
    <source>
        <dbReference type="EMBL" id="MFC4100800.1"/>
    </source>
</evidence>
<gene>
    <name evidence="2" type="ORF">ACFOZ8_14240</name>
</gene>
<evidence type="ECO:0000313" key="3">
    <source>
        <dbReference type="Proteomes" id="UP001595715"/>
    </source>
</evidence>
<proteinExistence type="predicted"/>
<reference evidence="3" key="1">
    <citation type="journal article" date="2019" name="Int. J. Syst. Evol. Microbiol.">
        <title>The Global Catalogue of Microorganisms (GCM) 10K type strain sequencing project: providing services to taxonomists for standard genome sequencing and annotation.</title>
        <authorList>
            <consortium name="The Broad Institute Genomics Platform"/>
            <consortium name="The Broad Institute Genome Sequencing Center for Infectious Disease"/>
            <person name="Wu L."/>
            <person name="Ma J."/>
        </authorList>
    </citation>
    <scope>NUCLEOTIDE SEQUENCE [LARGE SCALE GENOMIC DNA]</scope>
    <source>
        <strain evidence="3">IBRC-M 10987</strain>
    </source>
</reference>
<comment type="caution">
    <text evidence="2">The sequence shown here is derived from an EMBL/GenBank/DDBJ whole genome shotgun (WGS) entry which is preliminary data.</text>
</comment>
<name>A0ABV8K452_9BACL</name>
<keyword evidence="1" id="KW-0472">Membrane</keyword>
<feature type="transmembrane region" description="Helical" evidence="1">
    <location>
        <begin position="12"/>
        <end position="33"/>
    </location>
</feature>
<keyword evidence="1" id="KW-1133">Transmembrane helix</keyword>
<sequence length="99" mass="10944">MNVKLMVESAIVGTLLYVLGGIVMGMVMTAYFVPDILEAYESPDIRAAYESGQGSSQVSFGGPVNPWLEGMKALLVCAAYYGIRLGIARWRRVKRQRRV</sequence>
<organism evidence="2 3">
    <name type="scientific">Paenibacillus xanthanilyticus</name>
    <dbReference type="NCBI Taxonomy" id="1783531"/>
    <lineage>
        <taxon>Bacteria</taxon>
        <taxon>Bacillati</taxon>
        <taxon>Bacillota</taxon>
        <taxon>Bacilli</taxon>
        <taxon>Bacillales</taxon>
        <taxon>Paenibacillaceae</taxon>
        <taxon>Paenibacillus</taxon>
    </lineage>
</organism>
<dbReference type="EMBL" id="JBHSAM010000026">
    <property type="protein sequence ID" value="MFC4100800.1"/>
    <property type="molecule type" value="Genomic_DNA"/>
</dbReference>
<keyword evidence="1" id="KW-0812">Transmembrane</keyword>
<accession>A0ABV8K452</accession>
<evidence type="ECO:0000256" key="1">
    <source>
        <dbReference type="SAM" id="Phobius"/>
    </source>
</evidence>
<dbReference type="Proteomes" id="UP001595715">
    <property type="component" value="Unassembled WGS sequence"/>
</dbReference>
<protein>
    <submittedName>
        <fullName evidence="2">Uncharacterized protein</fullName>
    </submittedName>
</protein>
<dbReference type="RefSeq" id="WP_377719456.1">
    <property type="nucleotide sequence ID" value="NZ_JBHSAM010000026.1"/>
</dbReference>
<keyword evidence="3" id="KW-1185">Reference proteome</keyword>